<evidence type="ECO:0000313" key="1">
    <source>
        <dbReference type="EMBL" id="GGQ11371.1"/>
    </source>
</evidence>
<name>A0ABQ2R6H8_9ACTN</name>
<proteinExistence type="predicted"/>
<sequence>MPVSGVPVWRLSCRRGARGAGGVPALPVGTAWPYPADIADGAPGVERRRWHVQPGYQACTLMSLSGLEPAPTCLPRLGGTWVPDGHAPDKWSVEPFLCRIEADGNP</sequence>
<evidence type="ECO:0000313" key="2">
    <source>
        <dbReference type="Proteomes" id="UP000611554"/>
    </source>
</evidence>
<gene>
    <name evidence="1" type="ORF">GCM10010140_46910</name>
</gene>
<comment type="caution">
    <text evidence="1">The sequence shown here is derived from an EMBL/GenBank/DDBJ whole genome shotgun (WGS) entry which is preliminary data.</text>
</comment>
<dbReference type="EMBL" id="BMQJ01000012">
    <property type="protein sequence ID" value="GGQ11371.1"/>
    <property type="molecule type" value="Genomic_DNA"/>
</dbReference>
<protein>
    <submittedName>
        <fullName evidence="1">Uncharacterized protein</fullName>
    </submittedName>
</protein>
<dbReference type="Proteomes" id="UP000611554">
    <property type="component" value="Unassembled WGS sequence"/>
</dbReference>
<reference evidence="2" key="1">
    <citation type="journal article" date="2019" name="Int. J. Syst. Evol. Microbiol.">
        <title>The Global Catalogue of Microorganisms (GCM) 10K type strain sequencing project: providing services to taxonomists for standard genome sequencing and annotation.</title>
        <authorList>
            <consortium name="The Broad Institute Genomics Platform"/>
            <consortium name="The Broad Institute Genome Sequencing Center for Infectious Disease"/>
            <person name="Wu L."/>
            <person name="Ma J."/>
        </authorList>
    </citation>
    <scope>NUCLEOTIDE SEQUENCE [LARGE SCALE GENOMIC DNA]</scope>
    <source>
        <strain evidence="2">JCM 3115</strain>
    </source>
</reference>
<keyword evidence="2" id="KW-1185">Reference proteome</keyword>
<organism evidence="1 2">
    <name type="scientific">Streptosporangium pseudovulgare</name>
    <dbReference type="NCBI Taxonomy" id="35765"/>
    <lineage>
        <taxon>Bacteria</taxon>
        <taxon>Bacillati</taxon>
        <taxon>Actinomycetota</taxon>
        <taxon>Actinomycetes</taxon>
        <taxon>Streptosporangiales</taxon>
        <taxon>Streptosporangiaceae</taxon>
        <taxon>Streptosporangium</taxon>
    </lineage>
</organism>
<accession>A0ABQ2R6H8</accession>